<accession>A0A4R9JYW9</accession>
<dbReference type="OrthoDB" id="5294804at2"/>
<keyword evidence="1" id="KW-0472">Membrane</keyword>
<dbReference type="PANTHER" id="PTHR34219:SF8">
    <property type="entry name" value="PEPSY DOMAIN-CONTAINING PROTEIN"/>
    <property type="match status" value="1"/>
</dbReference>
<dbReference type="InterPro" id="IPR005625">
    <property type="entry name" value="PepSY-ass_TM"/>
</dbReference>
<sequence length="368" mass="41785">MNRKRLYQFHSILGVFSGLFLIIIGLSGSFLIFAREIDQIFHPEEFKIQIGSERRSIDSLRQSLRDKLPPHTLAGWLLQENSDTPDQVWVHFLGSEKGEESVILINPFTGELNGKLNEARSESFYGWMLMLHYTLFLGNTGYVLIGILGAVFFFQGISGVILYRNIWENLFRLRSGESIRTYFSDLHKLVGVFTLVFNLVLGFTGAWWNISTTINTIVNGFPPEVIGKFLEDSVSVDKMSEESVQKFPGFKLGFISFPHHREGDPVVLYGVENDSNPFKSRFGSYVVFDAKTSELIKIWDLSKENFLHSIVDSFKPLHFGTFGGIFTKIIWVILGLAPGILSLTGIGILISKQRMKIQRKKEKSVSKI</sequence>
<dbReference type="RefSeq" id="WP_135651457.1">
    <property type="nucleotide sequence ID" value="NZ_RQGF01000042.1"/>
</dbReference>
<feature type="transmembrane region" description="Helical" evidence="1">
    <location>
        <begin position="12"/>
        <end position="34"/>
    </location>
</feature>
<dbReference type="EMBL" id="RQGF01000042">
    <property type="protein sequence ID" value="TGL58451.1"/>
    <property type="molecule type" value="Genomic_DNA"/>
</dbReference>
<proteinExistence type="predicted"/>
<dbReference type="Pfam" id="PF03929">
    <property type="entry name" value="PepSY_TM"/>
    <property type="match status" value="1"/>
</dbReference>
<comment type="caution">
    <text evidence="2">The sequence shown here is derived from an EMBL/GenBank/DDBJ whole genome shotgun (WGS) entry which is preliminary data.</text>
</comment>
<protein>
    <submittedName>
        <fullName evidence="2">PepSY domain-containing protein</fullName>
    </submittedName>
</protein>
<reference evidence="2" key="1">
    <citation type="journal article" date="2019" name="PLoS Negl. Trop. Dis.">
        <title>Revisiting the worldwide diversity of Leptospira species in the environment.</title>
        <authorList>
            <person name="Vincent A.T."/>
            <person name="Schiettekatte O."/>
            <person name="Bourhy P."/>
            <person name="Veyrier F.J."/>
            <person name="Picardeau M."/>
        </authorList>
    </citation>
    <scope>NUCLEOTIDE SEQUENCE [LARGE SCALE GENOMIC DNA]</scope>
    <source>
        <strain evidence="2">201702455</strain>
    </source>
</reference>
<gene>
    <name evidence="2" type="ORF">EHQ64_19380</name>
</gene>
<dbReference type="PANTHER" id="PTHR34219">
    <property type="entry name" value="IRON-REGULATED INNER MEMBRANE PROTEIN-RELATED"/>
    <property type="match status" value="1"/>
</dbReference>
<keyword evidence="3" id="KW-1185">Reference proteome</keyword>
<organism evidence="2 3">
    <name type="scientific">Leptospira sarikeiensis</name>
    <dbReference type="NCBI Taxonomy" id="2484943"/>
    <lineage>
        <taxon>Bacteria</taxon>
        <taxon>Pseudomonadati</taxon>
        <taxon>Spirochaetota</taxon>
        <taxon>Spirochaetia</taxon>
        <taxon>Leptospirales</taxon>
        <taxon>Leptospiraceae</taxon>
        <taxon>Leptospira</taxon>
    </lineage>
</organism>
<evidence type="ECO:0000313" key="3">
    <source>
        <dbReference type="Proteomes" id="UP000297762"/>
    </source>
</evidence>
<evidence type="ECO:0000313" key="2">
    <source>
        <dbReference type="EMBL" id="TGL58451.1"/>
    </source>
</evidence>
<keyword evidence="1" id="KW-1133">Transmembrane helix</keyword>
<dbReference type="AlphaFoldDB" id="A0A4R9JYW9"/>
<dbReference type="Proteomes" id="UP000297762">
    <property type="component" value="Unassembled WGS sequence"/>
</dbReference>
<feature type="transmembrane region" description="Helical" evidence="1">
    <location>
        <begin position="141"/>
        <end position="163"/>
    </location>
</feature>
<name>A0A4R9JYW9_9LEPT</name>
<feature type="transmembrane region" description="Helical" evidence="1">
    <location>
        <begin position="329"/>
        <end position="351"/>
    </location>
</feature>
<feature type="transmembrane region" description="Helical" evidence="1">
    <location>
        <begin position="189"/>
        <end position="210"/>
    </location>
</feature>
<evidence type="ECO:0000256" key="1">
    <source>
        <dbReference type="SAM" id="Phobius"/>
    </source>
</evidence>
<keyword evidence="1" id="KW-0812">Transmembrane</keyword>